<gene>
    <name evidence="1" type="ORF">GUJ93_ZPchr0004g38228</name>
</gene>
<sequence length="77" mass="8308">MAILVLRILPSFDLDLEEIAHTFSKIFCNAFTICDPQLKPLGTGIPRTSSIGKVFHSARTGGTSMNMTQILLAAQSA</sequence>
<proteinExistence type="predicted"/>
<comment type="caution">
    <text evidence="1">The sequence shown here is derived from an EMBL/GenBank/DDBJ whole genome shotgun (WGS) entry which is preliminary data.</text>
</comment>
<accession>A0A8J5VFV8</accession>
<evidence type="ECO:0000313" key="1">
    <source>
        <dbReference type="EMBL" id="KAG8065370.1"/>
    </source>
</evidence>
<dbReference type="OrthoDB" id="265717at2759"/>
<keyword evidence="2" id="KW-1185">Reference proteome</keyword>
<dbReference type="EMBL" id="JAAALK010000285">
    <property type="protein sequence ID" value="KAG8065370.1"/>
    <property type="molecule type" value="Genomic_DNA"/>
</dbReference>
<reference evidence="1" key="2">
    <citation type="submission" date="2021-02" db="EMBL/GenBank/DDBJ databases">
        <authorList>
            <person name="Kimball J.A."/>
            <person name="Haas M.W."/>
            <person name="Macchietto M."/>
            <person name="Kono T."/>
            <person name="Duquette J."/>
            <person name="Shao M."/>
        </authorList>
    </citation>
    <scope>NUCLEOTIDE SEQUENCE</scope>
    <source>
        <tissue evidence="1">Fresh leaf tissue</tissue>
    </source>
</reference>
<organism evidence="1 2">
    <name type="scientific">Zizania palustris</name>
    <name type="common">Northern wild rice</name>
    <dbReference type="NCBI Taxonomy" id="103762"/>
    <lineage>
        <taxon>Eukaryota</taxon>
        <taxon>Viridiplantae</taxon>
        <taxon>Streptophyta</taxon>
        <taxon>Embryophyta</taxon>
        <taxon>Tracheophyta</taxon>
        <taxon>Spermatophyta</taxon>
        <taxon>Magnoliopsida</taxon>
        <taxon>Liliopsida</taxon>
        <taxon>Poales</taxon>
        <taxon>Poaceae</taxon>
        <taxon>BOP clade</taxon>
        <taxon>Oryzoideae</taxon>
        <taxon>Oryzeae</taxon>
        <taxon>Zizaniinae</taxon>
        <taxon>Zizania</taxon>
    </lineage>
</organism>
<evidence type="ECO:0000313" key="2">
    <source>
        <dbReference type="Proteomes" id="UP000729402"/>
    </source>
</evidence>
<dbReference type="Proteomes" id="UP000729402">
    <property type="component" value="Unassembled WGS sequence"/>
</dbReference>
<protein>
    <submittedName>
        <fullName evidence="1">Uncharacterized protein</fullName>
    </submittedName>
</protein>
<reference evidence="1" key="1">
    <citation type="journal article" date="2021" name="bioRxiv">
        <title>Whole Genome Assembly and Annotation of Northern Wild Rice, Zizania palustris L., Supports a Whole Genome Duplication in the Zizania Genus.</title>
        <authorList>
            <person name="Haas M."/>
            <person name="Kono T."/>
            <person name="Macchietto M."/>
            <person name="Millas R."/>
            <person name="McGilp L."/>
            <person name="Shao M."/>
            <person name="Duquette J."/>
            <person name="Hirsch C.N."/>
            <person name="Kimball J."/>
        </authorList>
    </citation>
    <scope>NUCLEOTIDE SEQUENCE</scope>
    <source>
        <tissue evidence="1">Fresh leaf tissue</tissue>
    </source>
</reference>
<dbReference type="AlphaFoldDB" id="A0A8J5VFV8"/>
<name>A0A8J5VFV8_ZIZPA</name>